<organism evidence="2 3">
    <name type="scientific">Piedraia hortae CBS 480.64</name>
    <dbReference type="NCBI Taxonomy" id="1314780"/>
    <lineage>
        <taxon>Eukaryota</taxon>
        <taxon>Fungi</taxon>
        <taxon>Dikarya</taxon>
        <taxon>Ascomycota</taxon>
        <taxon>Pezizomycotina</taxon>
        <taxon>Dothideomycetes</taxon>
        <taxon>Dothideomycetidae</taxon>
        <taxon>Capnodiales</taxon>
        <taxon>Piedraiaceae</taxon>
        <taxon>Piedraia</taxon>
    </lineage>
</organism>
<dbReference type="Proteomes" id="UP000799421">
    <property type="component" value="Unassembled WGS sequence"/>
</dbReference>
<accession>A0A6A7C536</accession>
<reference evidence="2" key="1">
    <citation type="journal article" date="2020" name="Stud. Mycol.">
        <title>101 Dothideomycetes genomes: a test case for predicting lifestyles and emergence of pathogens.</title>
        <authorList>
            <person name="Haridas S."/>
            <person name="Albert R."/>
            <person name="Binder M."/>
            <person name="Bloem J."/>
            <person name="Labutti K."/>
            <person name="Salamov A."/>
            <person name="Andreopoulos B."/>
            <person name="Baker S."/>
            <person name="Barry K."/>
            <person name="Bills G."/>
            <person name="Bluhm B."/>
            <person name="Cannon C."/>
            <person name="Castanera R."/>
            <person name="Culley D."/>
            <person name="Daum C."/>
            <person name="Ezra D."/>
            <person name="Gonzalez J."/>
            <person name="Henrissat B."/>
            <person name="Kuo A."/>
            <person name="Liang C."/>
            <person name="Lipzen A."/>
            <person name="Lutzoni F."/>
            <person name="Magnuson J."/>
            <person name="Mondo S."/>
            <person name="Nolan M."/>
            <person name="Ohm R."/>
            <person name="Pangilinan J."/>
            <person name="Park H.-J."/>
            <person name="Ramirez L."/>
            <person name="Alfaro M."/>
            <person name="Sun H."/>
            <person name="Tritt A."/>
            <person name="Yoshinaga Y."/>
            <person name="Zwiers L.-H."/>
            <person name="Turgeon B."/>
            <person name="Goodwin S."/>
            <person name="Spatafora J."/>
            <person name="Crous P."/>
            <person name="Grigoriev I."/>
        </authorList>
    </citation>
    <scope>NUCLEOTIDE SEQUENCE</scope>
    <source>
        <strain evidence="2">CBS 480.64</strain>
    </source>
</reference>
<evidence type="ECO:0000313" key="2">
    <source>
        <dbReference type="EMBL" id="KAF2862159.1"/>
    </source>
</evidence>
<dbReference type="InterPro" id="IPR020301">
    <property type="entry name" value="Mrx7"/>
</dbReference>
<dbReference type="Pfam" id="PF10906">
    <property type="entry name" value="Mrx7"/>
    <property type="match status" value="1"/>
</dbReference>
<name>A0A6A7C536_9PEZI</name>
<sequence>MAPWQRILEAFLIQHLLRSPTFHRGVEKVARKIHQIRTGAPPPQSGLEQEGQEGFLVHFKEALNEQISSTRSSKTGDPAGVNIDSRAMGHQGKMSSEEKQVMREDAKDSDAAWEEVKRKMKV</sequence>
<feature type="compositionally biased region" description="Polar residues" evidence="1">
    <location>
        <begin position="66"/>
        <end position="75"/>
    </location>
</feature>
<dbReference type="AlphaFoldDB" id="A0A6A7C536"/>
<dbReference type="OrthoDB" id="4138121at2759"/>
<feature type="compositionally biased region" description="Basic and acidic residues" evidence="1">
    <location>
        <begin position="95"/>
        <end position="122"/>
    </location>
</feature>
<evidence type="ECO:0000313" key="3">
    <source>
        <dbReference type="Proteomes" id="UP000799421"/>
    </source>
</evidence>
<proteinExistence type="predicted"/>
<protein>
    <submittedName>
        <fullName evidence="2">Uncharacterized protein</fullName>
    </submittedName>
</protein>
<gene>
    <name evidence="2" type="ORF">K470DRAFT_256141</name>
</gene>
<feature type="region of interest" description="Disordered" evidence="1">
    <location>
        <begin position="66"/>
        <end position="122"/>
    </location>
</feature>
<dbReference type="EMBL" id="MU005967">
    <property type="protein sequence ID" value="KAF2862159.1"/>
    <property type="molecule type" value="Genomic_DNA"/>
</dbReference>
<keyword evidence="3" id="KW-1185">Reference proteome</keyword>
<evidence type="ECO:0000256" key="1">
    <source>
        <dbReference type="SAM" id="MobiDB-lite"/>
    </source>
</evidence>